<proteinExistence type="predicted"/>
<dbReference type="Proteomes" id="UP000620156">
    <property type="component" value="Unassembled WGS sequence"/>
</dbReference>
<keyword evidence="2" id="KW-1185">Reference proteome</keyword>
<reference evidence="1" key="1">
    <citation type="journal article" date="2014" name="Int. J. Syst. Evol. Microbiol.">
        <title>Complete genome sequence of Corynebacterium casei LMG S-19264T (=DSM 44701T), isolated from a smear-ripened cheese.</title>
        <authorList>
            <consortium name="US DOE Joint Genome Institute (JGI-PGF)"/>
            <person name="Walter F."/>
            <person name="Albersmeier A."/>
            <person name="Kalinowski J."/>
            <person name="Ruckert C."/>
        </authorList>
    </citation>
    <scope>NUCLEOTIDE SEQUENCE</scope>
    <source>
        <strain evidence="1">JCM 3131</strain>
    </source>
</reference>
<dbReference type="RefSeq" id="WP_189214885.1">
    <property type="nucleotide sequence ID" value="NZ_BMQK01000001.1"/>
</dbReference>
<dbReference type="AlphaFoldDB" id="A0A918B721"/>
<evidence type="ECO:0000313" key="1">
    <source>
        <dbReference type="EMBL" id="GGQ39998.1"/>
    </source>
</evidence>
<reference evidence="1" key="2">
    <citation type="submission" date="2020-09" db="EMBL/GenBank/DDBJ databases">
        <authorList>
            <person name="Sun Q."/>
            <person name="Ohkuma M."/>
        </authorList>
    </citation>
    <scope>NUCLEOTIDE SEQUENCE</scope>
    <source>
        <strain evidence="1">JCM 3131</strain>
    </source>
</reference>
<organism evidence="1 2">
    <name type="scientific">Streptomyces ruber</name>
    <dbReference type="NCBI Taxonomy" id="83378"/>
    <lineage>
        <taxon>Bacteria</taxon>
        <taxon>Bacillati</taxon>
        <taxon>Actinomycetota</taxon>
        <taxon>Actinomycetes</taxon>
        <taxon>Kitasatosporales</taxon>
        <taxon>Streptomycetaceae</taxon>
        <taxon>Streptomyces</taxon>
    </lineage>
</organism>
<name>A0A918B721_9ACTN</name>
<evidence type="ECO:0000313" key="2">
    <source>
        <dbReference type="Proteomes" id="UP000620156"/>
    </source>
</evidence>
<sequence length="54" mass="5655">MAAEPPRNTLRAIALLLLLSLNSLSSLHSLVANGLPVPPGTLVVALGLQVEFHE</sequence>
<accession>A0A918B721</accession>
<protein>
    <submittedName>
        <fullName evidence="1">Uncharacterized protein</fullName>
    </submittedName>
</protein>
<gene>
    <name evidence="1" type="ORF">GCM10010145_04740</name>
</gene>
<comment type="caution">
    <text evidence="1">The sequence shown here is derived from an EMBL/GenBank/DDBJ whole genome shotgun (WGS) entry which is preliminary data.</text>
</comment>
<dbReference type="EMBL" id="BMQK01000001">
    <property type="protein sequence ID" value="GGQ39998.1"/>
    <property type="molecule type" value="Genomic_DNA"/>
</dbReference>